<dbReference type="Proteomes" id="UP000824533">
    <property type="component" value="Linkage Group LG17"/>
</dbReference>
<reference evidence="1 2" key="1">
    <citation type="journal article" date="2021" name="Front. Genet.">
        <title>Chromosome-Level Genome Assembly Reveals Significant Gene Expansion in the Toll and IMD Signaling Pathways of Dendrolimus kikuchii.</title>
        <authorList>
            <person name="Zhou J."/>
            <person name="Wu P."/>
            <person name="Xiong Z."/>
            <person name="Liu N."/>
            <person name="Zhao N."/>
            <person name="Ji M."/>
            <person name="Qiu Y."/>
            <person name="Yang B."/>
        </authorList>
    </citation>
    <scope>NUCLEOTIDE SEQUENCE [LARGE SCALE GENOMIC DNA]</scope>
    <source>
        <strain evidence="1">Ann1</strain>
    </source>
</reference>
<sequence>MVSKVTLTLLFVLAAATAIPQPGGGAWPAAGGWGTGGANPWIPPWVASAPWYPQWTACTTIGATCVDCNTKLVCTKVGGIQRACADPTKPYCNLGECSATPTDECAPPAAPEDIAA</sequence>
<evidence type="ECO:0000313" key="1">
    <source>
        <dbReference type="EMBL" id="KAJ0174674.1"/>
    </source>
</evidence>
<keyword evidence="2" id="KW-1185">Reference proteome</keyword>
<comment type="caution">
    <text evidence="1">The sequence shown here is derived from an EMBL/GenBank/DDBJ whole genome shotgun (WGS) entry which is preliminary data.</text>
</comment>
<protein>
    <submittedName>
        <fullName evidence="1">Uncharacterized protein</fullName>
    </submittedName>
</protein>
<organism evidence="1 2">
    <name type="scientific">Dendrolimus kikuchii</name>
    <dbReference type="NCBI Taxonomy" id="765133"/>
    <lineage>
        <taxon>Eukaryota</taxon>
        <taxon>Metazoa</taxon>
        <taxon>Ecdysozoa</taxon>
        <taxon>Arthropoda</taxon>
        <taxon>Hexapoda</taxon>
        <taxon>Insecta</taxon>
        <taxon>Pterygota</taxon>
        <taxon>Neoptera</taxon>
        <taxon>Endopterygota</taxon>
        <taxon>Lepidoptera</taxon>
        <taxon>Glossata</taxon>
        <taxon>Ditrysia</taxon>
        <taxon>Bombycoidea</taxon>
        <taxon>Lasiocampidae</taxon>
        <taxon>Dendrolimus</taxon>
    </lineage>
</organism>
<accession>A0ACC1CSK7</accession>
<name>A0ACC1CSK7_9NEOP</name>
<proteinExistence type="predicted"/>
<dbReference type="EMBL" id="CM034403">
    <property type="protein sequence ID" value="KAJ0174674.1"/>
    <property type="molecule type" value="Genomic_DNA"/>
</dbReference>
<gene>
    <name evidence="1" type="ORF">K1T71_009782</name>
</gene>
<evidence type="ECO:0000313" key="2">
    <source>
        <dbReference type="Proteomes" id="UP000824533"/>
    </source>
</evidence>